<organism evidence="2 3">
    <name type="scientific">Chromobacterium subtsugae</name>
    <dbReference type="NCBI Taxonomy" id="251747"/>
    <lineage>
        <taxon>Bacteria</taxon>
        <taxon>Pseudomonadati</taxon>
        <taxon>Pseudomonadota</taxon>
        <taxon>Betaproteobacteria</taxon>
        <taxon>Neisseriales</taxon>
        <taxon>Chromobacteriaceae</taxon>
        <taxon>Chromobacterium</taxon>
    </lineage>
</organism>
<evidence type="ECO:0000313" key="3">
    <source>
        <dbReference type="Proteomes" id="UP000711178"/>
    </source>
</evidence>
<evidence type="ECO:0000256" key="1">
    <source>
        <dbReference type="SAM" id="Phobius"/>
    </source>
</evidence>
<dbReference type="EMBL" id="JAHDTB010000008">
    <property type="protein sequence ID" value="MBW8288047.1"/>
    <property type="molecule type" value="Genomic_DNA"/>
</dbReference>
<proteinExistence type="predicted"/>
<sequence length="126" mass="13999">YLLNRFALEGLRESTSGLDHEHCSLVGIIHLKLVSTGNGTDQESFSIRLMVSGTRAMICPTCFIVGLLSAFGSILIIYFFCDGLYFLLLKQLVMLILSTHVTAWIWFEFRTHNPLVLSSTLGGATK</sequence>
<gene>
    <name evidence="2" type="ORF">KIF53_10460</name>
</gene>
<keyword evidence="1" id="KW-0812">Transmembrane</keyword>
<comment type="caution">
    <text evidence="2">The sequence shown here is derived from an EMBL/GenBank/DDBJ whole genome shotgun (WGS) entry which is preliminary data.</text>
</comment>
<keyword evidence="1" id="KW-1133">Transmembrane helix</keyword>
<evidence type="ECO:0000313" key="2">
    <source>
        <dbReference type="EMBL" id="MBW8288047.1"/>
    </source>
</evidence>
<feature type="transmembrane region" description="Helical" evidence="1">
    <location>
        <begin position="56"/>
        <end position="80"/>
    </location>
</feature>
<name>A0ABS7FD96_9NEIS</name>
<feature type="transmembrane region" description="Helical" evidence="1">
    <location>
        <begin position="86"/>
        <end position="107"/>
    </location>
</feature>
<feature type="non-terminal residue" evidence="2">
    <location>
        <position position="1"/>
    </location>
</feature>
<keyword evidence="3" id="KW-1185">Reference proteome</keyword>
<protein>
    <submittedName>
        <fullName evidence="2">Uncharacterized protein</fullName>
    </submittedName>
</protein>
<accession>A0ABS7FD96</accession>
<dbReference type="Proteomes" id="UP000711178">
    <property type="component" value="Unassembled WGS sequence"/>
</dbReference>
<keyword evidence="1" id="KW-0472">Membrane</keyword>
<reference evidence="2 3" key="1">
    <citation type="submission" date="2021-05" db="EMBL/GenBank/DDBJ databases">
        <title>Draft Whole Genome Sequencing Of Biosensor Chromobacterium violaceum Strain CV026 Reveals A Regulatory RNA In Chromobacterium violaceum Phenotype Regulatory Network.</title>
        <authorList>
            <person name="Hong K.W."/>
            <person name="Chan K.G."/>
            <person name="Chang C.-Y."/>
        </authorList>
    </citation>
    <scope>NUCLEOTIDE SEQUENCE [LARGE SCALE GENOMIC DNA]</scope>
    <source>
        <strain evidence="2 3">ATCC 31532</strain>
    </source>
</reference>